<dbReference type="InterPro" id="IPR010259">
    <property type="entry name" value="S8pro/Inhibitor_I9"/>
</dbReference>
<evidence type="ECO:0000256" key="2">
    <source>
        <dbReference type="ARBA" id="ARBA00022670"/>
    </source>
</evidence>
<evidence type="ECO:0000256" key="4">
    <source>
        <dbReference type="ARBA" id="ARBA00022801"/>
    </source>
</evidence>
<dbReference type="PANTHER" id="PTHR10795">
    <property type="entry name" value="PROPROTEIN CONVERTASE SUBTILISIN/KEXIN"/>
    <property type="match status" value="1"/>
</dbReference>
<comment type="caution">
    <text evidence="6">Lacks conserved residue(s) required for the propagation of feature annotation.</text>
</comment>
<evidence type="ECO:0000313" key="9">
    <source>
        <dbReference type="EMBL" id="VAH26239.1"/>
    </source>
</evidence>
<keyword evidence="4" id="KW-0378">Hydrolase</keyword>
<protein>
    <submittedName>
        <fullName evidence="9">Uncharacterized protein</fullName>
    </submittedName>
</protein>
<dbReference type="AlphaFoldDB" id="A0A9R1NJS9"/>
<evidence type="ECO:0000256" key="5">
    <source>
        <dbReference type="ARBA" id="ARBA00022825"/>
    </source>
</evidence>
<evidence type="ECO:0000259" key="8">
    <source>
        <dbReference type="Pfam" id="PF05922"/>
    </source>
</evidence>
<dbReference type="InterPro" id="IPR037045">
    <property type="entry name" value="S8pro/Inhibitor_I9_sf"/>
</dbReference>
<evidence type="ECO:0000259" key="7">
    <source>
        <dbReference type="Pfam" id="PF00082"/>
    </source>
</evidence>
<dbReference type="GO" id="GO:0006508">
    <property type="term" value="P:proteolysis"/>
    <property type="evidence" value="ECO:0007669"/>
    <property type="project" value="UniProtKB-KW"/>
</dbReference>
<organism evidence="9 10">
    <name type="scientific">Triticum turgidum subsp. durum</name>
    <name type="common">Durum wheat</name>
    <name type="synonym">Triticum durum</name>
    <dbReference type="NCBI Taxonomy" id="4567"/>
    <lineage>
        <taxon>Eukaryota</taxon>
        <taxon>Viridiplantae</taxon>
        <taxon>Streptophyta</taxon>
        <taxon>Embryophyta</taxon>
        <taxon>Tracheophyta</taxon>
        <taxon>Spermatophyta</taxon>
        <taxon>Magnoliopsida</taxon>
        <taxon>Liliopsida</taxon>
        <taxon>Poales</taxon>
        <taxon>Poaceae</taxon>
        <taxon>BOP clade</taxon>
        <taxon>Pooideae</taxon>
        <taxon>Triticodae</taxon>
        <taxon>Triticeae</taxon>
        <taxon>Triticinae</taxon>
        <taxon>Triticum</taxon>
    </lineage>
</organism>
<feature type="domain" description="Peptidase S8/S53" evidence="7">
    <location>
        <begin position="135"/>
        <end position="323"/>
    </location>
</feature>
<dbReference type="OMA" id="NANEDAH"/>
<comment type="similarity">
    <text evidence="1 6">Belongs to the peptidase S8 family.</text>
</comment>
<reference evidence="9 10" key="1">
    <citation type="submission" date="2017-09" db="EMBL/GenBank/DDBJ databases">
        <authorList>
            <consortium name="International Durum Wheat Genome Sequencing Consortium (IDWGSC)"/>
            <person name="Milanesi L."/>
        </authorList>
    </citation>
    <scope>NUCLEOTIDE SEQUENCE [LARGE SCALE GENOMIC DNA]</scope>
    <source>
        <strain evidence="10">cv. Svevo</strain>
    </source>
</reference>
<keyword evidence="10" id="KW-1185">Reference proteome</keyword>
<dbReference type="InterPro" id="IPR000209">
    <property type="entry name" value="Peptidase_S8/S53_dom"/>
</dbReference>
<sequence length="430" mass="45865">MLYQSFSEKKLCYINPVATSVHQNTTKPTAYRAYIVLVKPPHSNANEDAHRQWHKSFLPSSLTGESNESRLLHSYTEVFSGFAARLTNAELDAMAKKPGFVRAFPDQTLQLMITHTPEFLGLRNGTGFWNQAGYGKGVIIGLLDSGIYAAHPSFNDHGVPPPPARWKGSCEAARCNNKIIGAKSLIAGDDSGDGDGHGTHTSSIAAGNFVAGASYHGVGTGTAAGIAPGAHIAMYKVCVARRCKQSAVLAGLEEAIKDGVDVLSLSLGRETIASFDHDPIAIGTFSAISKGILVVCAAGNSGPHRYRCFIGNDAQWLLTVAAGSMGRSFGVSIHLANGKSIHGEALTQKASTSSKLHPLLYSEERRYCNYDGDSSIAGKILLCEDNFSKVQQSKIRNIMSSGVVSVVCCSTTESAATPPFFRLPTPVLYR</sequence>
<name>A0A9R1NJS9_TRITD</name>
<dbReference type="Gramene" id="TRITD2Av1G025830.1">
    <property type="protein sequence ID" value="TRITD2Av1G025830.1"/>
    <property type="gene ID" value="TRITD2Av1G025830"/>
</dbReference>
<dbReference type="Pfam" id="PF05922">
    <property type="entry name" value="Inhibitor_I9"/>
    <property type="match status" value="1"/>
</dbReference>
<dbReference type="Pfam" id="PF00082">
    <property type="entry name" value="Peptidase_S8"/>
    <property type="match status" value="1"/>
</dbReference>
<gene>
    <name evidence="9" type="ORF">TRITD_2Av1G025830</name>
</gene>
<keyword evidence="2" id="KW-0645">Protease</keyword>
<dbReference type="GO" id="GO:0004252">
    <property type="term" value="F:serine-type endopeptidase activity"/>
    <property type="evidence" value="ECO:0007669"/>
    <property type="project" value="InterPro"/>
</dbReference>
<accession>A0A9R1NJS9</accession>
<dbReference type="InterPro" id="IPR015500">
    <property type="entry name" value="Peptidase_S8_subtilisin-rel"/>
</dbReference>
<dbReference type="SUPFAM" id="SSF52743">
    <property type="entry name" value="Subtilisin-like"/>
    <property type="match status" value="1"/>
</dbReference>
<dbReference type="Proteomes" id="UP000324705">
    <property type="component" value="Chromosome 2A"/>
</dbReference>
<dbReference type="InterPro" id="IPR023827">
    <property type="entry name" value="Peptidase_S8_Asp-AS"/>
</dbReference>
<dbReference type="Gene3D" id="3.50.30.30">
    <property type="match status" value="1"/>
</dbReference>
<evidence type="ECO:0000256" key="1">
    <source>
        <dbReference type="ARBA" id="ARBA00011073"/>
    </source>
</evidence>
<keyword evidence="3" id="KW-0732">Signal</keyword>
<proteinExistence type="inferred from homology"/>
<evidence type="ECO:0000313" key="10">
    <source>
        <dbReference type="Proteomes" id="UP000324705"/>
    </source>
</evidence>
<dbReference type="Gene3D" id="3.40.50.200">
    <property type="entry name" value="Peptidase S8/S53 domain"/>
    <property type="match status" value="1"/>
</dbReference>
<evidence type="ECO:0000256" key="6">
    <source>
        <dbReference type="PROSITE-ProRule" id="PRU01240"/>
    </source>
</evidence>
<keyword evidence="5" id="KW-0720">Serine protease</keyword>
<dbReference type="InterPro" id="IPR036852">
    <property type="entry name" value="Peptidase_S8/S53_dom_sf"/>
</dbReference>
<evidence type="ECO:0000256" key="3">
    <source>
        <dbReference type="ARBA" id="ARBA00022729"/>
    </source>
</evidence>
<dbReference type="PRINTS" id="PR00723">
    <property type="entry name" value="SUBTILISIN"/>
</dbReference>
<dbReference type="EMBL" id="LT934113">
    <property type="protein sequence ID" value="VAH26239.1"/>
    <property type="molecule type" value="Genomic_DNA"/>
</dbReference>
<dbReference type="PROSITE" id="PS00136">
    <property type="entry name" value="SUBTILASE_ASP"/>
    <property type="match status" value="1"/>
</dbReference>
<dbReference type="Gene3D" id="3.30.70.80">
    <property type="entry name" value="Peptidase S8 propeptide/proteinase inhibitor I9"/>
    <property type="match status" value="1"/>
</dbReference>
<feature type="domain" description="Inhibitor I9" evidence="8">
    <location>
        <begin position="34"/>
        <end position="112"/>
    </location>
</feature>
<dbReference type="InterPro" id="IPR045051">
    <property type="entry name" value="SBT"/>
</dbReference>
<dbReference type="PROSITE" id="PS51892">
    <property type="entry name" value="SUBTILASE"/>
    <property type="match status" value="1"/>
</dbReference>